<proteinExistence type="predicted"/>
<keyword evidence="4" id="KW-1185">Reference proteome</keyword>
<dbReference type="InterPro" id="IPR018639">
    <property type="entry name" value="DUF2062"/>
</dbReference>
<evidence type="ECO:0000256" key="1">
    <source>
        <dbReference type="SAM" id="Phobius"/>
    </source>
</evidence>
<sequence length="236" mass="25921">MLRQDYNSLSGLMLRRCLETNPRARAAPARLTVSSHGVAEVVRLGTLPARPSLSVVMFRFCKRLLPTPLLRRFRGTVRWVTQANDPPHRLALGIALGLFCGLLPLVGLQTVLVLALAWLLGANKAIGLPLTWLTNPATFVPIFYPCYQLGAFLMGTTPVDLQWWQRLAEPPAGSAAMSFYWQSLQEVSAPLLLGSFLLATAVAVAGYYLSLQGIEGLRRAARRRRRGSSARMPVIG</sequence>
<dbReference type="Pfam" id="PF09835">
    <property type="entry name" value="DUF2062"/>
    <property type="match status" value="1"/>
</dbReference>
<dbReference type="KEGG" id="rul:UC8_09060"/>
<feature type="transmembrane region" description="Helical" evidence="1">
    <location>
        <begin position="187"/>
        <end position="209"/>
    </location>
</feature>
<keyword evidence="1" id="KW-0472">Membrane</keyword>
<dbReference type="PANTHER" id="PTHR40547">
    <property type="entry name" value="SLL0298 PROTEIN"/>
    <property type="match status" value="1"/>
</dbReference>
<evidence type="ECO:0000313" key="4">
    <source>
        <dbReference type="Proteomes" id="UP000325286"/>
    </source>
</evidence>
<protein>
    <recommendedName>
        <fullName evidence="2">DUF2062 domain-containing protein</fullName>
    </recommendedName>
</protein>
<dbReference type="EMBL" id="CP042914">
    <property type="protein sequence ID" value="QEG38946.1"/>
    <property type="molecule type" value="Genomic_DNA"/>
</dbReference>
<keyword evidence="1" id="KW-0812">Transmembrane</keyword>
<feature type="transmembrane region" description="Helical" evidence="1">
    <location>
        <begin position="90"/>
        <end position="120"/>
    </location>
</feature>
<dbReference type="Proteomes" id="UP000325286">
    <property type="component" value="Chromosome"/>
</dbReference>
<gene>
    <name evidence="3" type="ORF">UC8_09060</name>
</gene>
<reference evidence="3 4" key="1">
    <citation type="submission" date="2019-08" db="EMBL/GenBank/DDBJ databases">
        <title>Deep-cultivation of Planctomycetes and their phenomic and genomic characterization uncovers novel biology.</title>
        <authorList>
            <person name="Wiegand S."/>
            <person name="Jogler M."/>
            <person name="Boedeker C."/>
            <person name="Pinto D."/>
            <person name="Vollmers J."/>
            <person name="Rivas-Marin E."/>
            <person name="Kohn T."/>
            <person name="Peeters S.H."/>
            <person name="Heuer A."/>
            <person name="Rast P."/>
            <person name="Oberbeckmann S."/>
            <person name="Bunk B."/>
            <person name="Jeske O."/>
            <person name="Meyerdierks A."/>
            <person name="Storesund J.E."/>
            <person name="Kallscheuer N."/>
            <person name="Luecker S."/>
            <person name="Lage O.M."/>
            <person name="Pohl T."/>
            <person name="Merkel B.J."/>
            <person name="Hornburger P."/>
            <person name="Mueller R.-W."/>
            <person name="Bruemmer F."/>
            <person name="Labrenz M."/>
            <person name="Spormann A.M."/>
            <person name="Op den Camp H."/>
            <person name="Overmann J."/>
            <person name="Amann R."/>
            <person name="Jetten M.S.M."/>
            <person name="Mascher T."/>
            <person name="Medema M.H."/>
            <person name="Devos D.P."/>
            <person name="Kaster A.-K."/>
            <person name="Ovreas L."/>
            <person name="Rohde M."/>
            <person name="Galperin M.Y."/>
            <person name="Jogler C."/>
        </authorList>
    </citation>
    <scope>NUCLEOTIDE SEQUENCE [LARGE SCALE GENOMIC DNA]</scope>
    <source>
        <strain evidence="3 4">UC8</strain>
    </source>
</reference>
<keyword evidence="1" id="KW-1133">Transmembrane helix</keyword>
<organism evidence="3 4">
    <name type="scientific">Roseimaritima ulvae</name>
    <dbReference type="NCBI Taxonomy" id="980254"/>
    <lineage>
        <taxon>Bacteria</taxon>
        <taxon>Pseudomonadati</taxon>
        <taxon>Planctomycetota</taxon>
        <taxon>Planctomycetia</taxon>
        <taxon>Pirellulales</taxon>
        <taxon>Pirellulaceae</taxon>
        <taxon>Roseimaritima</taxon>
    </lineage>
</organism>
<evidence type="ECO:0000259" key="2">
    <source>
        <dbReference type="Pfam" id="PF09835"/>
    </source>
</evidence>
<dbReference type="PANTHER" id="PTHR40547:SF1">
    <property type="entry name" value="SLL0298 PROTEIN"/>
    <property type="match status" value="1"/>
</dbReference>
<accession>A0A5B9QPK3</accession>
<evidence type="ECO:0000313" key="3">
    <source>
        <dbReference type="EMBL" id="QEG38946.1"/>
    </source>
</evidence>
<feature type="domain" description="DUF2062" evidence="2">
    <location>
        <begin position="70"/>
        <end position="222"/>
    </location>
</feature>
<dbReference type="AlphaFoldDB" id="A0A5B9QPK3"/>
<name>A0A5B9QPK3_9BACT</name>